<proteinExistence type="predicted"/>
<dbReference type="Proteomes" id="UP001292094">
    <property type="component" value="Unassembled WGS sequence"/>
</dbReference>
<organism evidence="1 2">
    <name type="scientific">Petrolisthes manimaculis</name>
    <dbReference type="NCBI Taxonomy" id="1843537"/>
    <lineage>
        <taxon>Eukaryota</taxon>
        <taxon>Metazoa</taxon>
        <taxon>Ecdysozoa</taxon>
        <taxon>Arthropoda</taxon>
        <taxon>Crustacea</taxon>
        <taxon>Multicrustacea</taxon>
        <taxon>Malacostraca</taxon>
        <taxon>Eumalacostraca</taxon>
        <taxon>Eucarida</taxon>
        <taxon>Decapoda</taxon>
        <taxon>Pleocyemata</taxon>
        <taxon>Anomura</taxon>
        <taxon>Galatheoidea</taxon>
        <taxon>Porcellanidae</taxon>
        <taxon>Petrolisthes</taxon>
    </lineage>
</organism>
<dbReference type="AlphaFoldDB" id="A0AAE1PAZ8"/>
<gene>
    <name evidence="1" type="ORF">Pmani_023455</name>
</gene>
<comment type="caution">
    <text evidence="1">The sequence shown here is derived from an EMBL/GenBank/DDBJ whole genome shotgun (WGS) entry which is preliminary data.</text>
</comment>
<evidence type="ECO:0000313" key="2">
    <source>
        <dbReference type="Proteomes" id="UP001292094"/>
    </source>
</evidence>
<protein>
    <submittedName>
        <fullName evidence="1">Uncharacterized protein</fullName>
    </submittedName>
</protein>
<reference evidence="1" key="1">
    <citation type="submission" date="2023-11" db="EMBL/GenBank/DDBJ databases">
        <title>Genome assemblies of two species of porcelain crab, Petrolisthes cinctipes and Petrolisthes manimaculis (Anomura: Porcellanidae).</title>
        <authorList>
            <person name="Angst P."/>
        </authorList>
    </citation>
    <scope>NUCLEOTIDE SEQUENCE</scope>
    <source>
        <strain evidence="1">PB745_02</strain>
        <tissue evidence="1">Gill</tissue>
    </source>
</reference>
<keyword evidence="2" id="KW-1185">Reference proteome</keyword>
<dbReference type="EMBL" id="JAWZYT010002409">
    <property type="protein sequence ID" value="KAK4304576.1"/>
    <property type="molecule type" value="Genomic_DNA"/>
</dbReference>
<accession>A0AAE1PAZ8</accession>
<evidence type="ECO:0000313" key="1">
    <source>
        <dbReference type="EMBL" id="KAK4304576.1"/>
    </source>
</evidence>
<name>A0AAE1PAZ8_9EUCA</name>
<sequence>MPFSGFSQRTYSMLSLPLSLNAHRSSHGMSDQEYLKALDDIQVDGRRPSVVLRRMQQLKGKAGNHFSKVLLKRRHSKLFLATVQLHLQSTLIFPLTITLNTRILS</sequence>